<name>A0AAN5CWD2_9BILA</name>
<feature type="transmembrane region" description="Helical" evidence="1">
    <location>
        <begin position="122"/>
        <end position="143"/>
    </location>
</feature>
<evidence type="ECO:0000256" key="1">
    <source>
        <dbReference type="SAM" id="Phobius"/>
    </source>
</evidence>
<accession>A0AAN5CWD2</accession>
<protein>
    <submittedName>
        <fullName evidence="2">Uncharacterized protein</fullName>
    </submittedName>
</protein>
<keyword evidence="1" id="KW-0812">Transmembrane</keyword>
<comment type="caution">
    <text evidence="2">The sequence shown here is derived from an EMBL/GenBank/DDBJ whole genome shotgun (WGS) entry which is preliminary data.</text>
</comment>
<organism evidence="2 3">
    <name type="scientific">Pristionchus mayeri</name>
    <dbReference type="NCBI Taxonomy" id="1317129"/>
    <lineage>
        <taxon>Eukaryota</taxon>
        <taxon>Metazoa</taxon>
        <taxon>Ecdysozoa</taxon>
        <taxon>Nematoda</taxon>
        <taxon>Chromadorea</taxon>
        <taxon>Rhabditida</taxon>
        <taxon>Rhabditina</taxon>
        <taxon>Diplogasteromorpha</taxon>
        <taxon>Diplogasteroidea</taxon>
        <taxon>Neodiplogasteridae</taxon>
        <taxon>Pristionchus</taxon>
    </lineage>
</organism>
<keyword evidence="1" id="KW-0472">Membrane</keyword>
<evidence type="ECO:0000313" key="3">
    <source>
        <dbReference type="Proteomes" id="UP001328107"/>
    </source>
</evidence>
<proteinExistence type="predicted"/>
<keyword evidence="3" id="KW-1185">Reference proteome</keyword>
<dbReference type="AlphaFoldDB" id="A0AAN5CWD2"/>
<keyword evidence="1" id="KW-1133">Transmembrane helix</keyword>
<dbReference type="EMBL" id="BTRK01000005">
    <property type="protein sequence ID" value="GMR51911.1"/>
    <property type="molecule type" value="Genomic_DNA"/>
</dbReference>
<gene>
    <name evidence="2" type="ORF">PMAYCL1PPCAC_22106</name>
</gene>
<evidence type="ECO:0000313" key="2">
    <source>
        <dbReference type="EMBL" id="GMR51911.1"/>
    </source>
</evidence>
<dbReference type="Proteomes" id="UP001328107">
    <property type="component" value="Unassembled WGS sequence"/>
</dbReference>
<sequence length="183" mass="20622">MTEPSQRLLLSWTDPYYPMIYQDEHTGKLKGSSIEVFKLLQFFLKNISFEYVHFDINYGGNFSMEDPEGFLYAIRTGSVLTELSGANLDQTYPRTFGLSPAIGTSSLSFYEADISHDVWSPISYFIPFDPFTFILIVACILIVDCLDSRGRRSSLLTSTLLAISSAIFIFGMTFLLFAYNAGC</sequence>
<reference evidence="3" key="1">
    <citation type="submission" date="2022-10" db="EMBL/GenBank/DDBJ databases">
        <title>Genome assembly of Pristionchus species.</title>
        <authorList>
            <person name="Yoshida K."/>
            <person name="Sommer R.J."/>
        </authorList>
    </citation>
    <scope>NUCLEOTIDE SEQUENCE [LARGE SCALE GENOMIC DNA]</scope>
    <source>
        <strain evidence="3">RS5460</strain>
    </source>
</reference>
<feature type="transmembrane region" description="Helical" evidence="1">
    <location>
        <begin position="155"/>
        <end position="179"/>
    </location>
</feature>